<evidence type="ECO:0000313" key="1">
    <source>
        <dbReference type="EMBL" id="AEB41515.1"/>
    </source>
</evidence>
<evidence type="ECO:0000313" key="2">
    <source>
        <dbReference type="Proteomes" id="UP000008305"/>
    </source>
</evidence>
<dbReference type="EMBL" id="CP002608">
    <property type="protein sequence ID" value="AEB41515.1"/>
    <property type="molecule type" value="Genomic_DNA"/>
</dbReference>
<dbReference type="Proteomes" id="UP000008305">
    <property type="component" value="Chromosome"/>
</dbReference>
<gene>
    <name evidence="1" type="ordered locus">G5S_0539</name>
</gene>
<accession>A0AA34RDC1</accession>
<proteinExistence type="predicted"/>
<reference evidence="1 2" key="1">
    <citation type="journal article" date="2011" name="J. Bacteriol.">
        <title>Genome sequence of the obligate intracellular animal pathogen Chlamydia pecorum E58.</title>
        <authorList>
            <person name="Mojica S."/>
            <person name="Huot Creasy H."/>
            <person name="Daugherty S."/>
            <person name="Read T.D."/>
            <person name="Kim T."/>
            <person name="Kaltenboeck B."/>
            <person name="Bavoil P."/>
            <person name="Myers G.S."/>
        </authorList>
    </citation>
    <scope>NUCLEOTIDE SEQUENCE [LARGE SCALE GENOMIC DNA]</scope>
    <source>
        <strain evidence="1 2">E58</strain>
    </source>
</reference>
<keyword evidence="2" id="KW-1185">Reference proteome</keyword>
<name>A0AA34RDC1_CHLPE</name>
<dbReference type="KEGG" id="cpm:G5S_0539"/>
<sequence>MIFNLFLVMLYFLLWKIVAFEYRDFQKESR</sequence>
<organism evidence="1 2">
    <name type="scientific">Chlamydia pecorum (strain ATCC VR-628 / DSM 29919 / E58)</name>
    <name type="common">Chlamydophila pecorum</name>
    <dbReference type="NCBI Taxonomy" id="331635"/>
    <lineage>
        <taxon>Bacteria</taxon>
        <taxon>Pseudomonadati</taxon>
        <taxon>Chlamydiota</taxon>
        <taxon>Chlamydiia</taxon>
        <taxon>Chlamydiales</taxon>
        <taxon>Chlamydiaceae</taxon>
        <taxon>Chlamydia/Chlamydophila group</taxon>
        <taxon>Chlamydia</taxon>
    </lineage>
</organism>
<dbReference type="AlphaFoldDB" id="A0AA34RDC1"/>
<protein>
    <submittedName>
        <fullName evidence="1">Uncharacterized protein</fullName>
    </submittedName>
</protein>